<feature type="transmembrane region" description="Helical" evidence="7">
    <location>
        <begin position="173"/>
        <end position="202"/>
    </location>
</feature>
<dbReference type="Gene3D" id="3.30.200.20">
    <property type="entry name" value="Phosphorylase Kinase, domain 1"/>
    <property type="match status" value="1"/>
</dbReference>
<feature type="compositionally biased region" description="Pro residues" evidence="6">
    <location>
        <begin position="276"/>
        <end position="287"/>
    </location>
</feature>
<keyword evidence="7" id="KW-0812">Transmembrane</keyword>
<keyword evidence="2 5" id="KW-0547">Nucleotide-binding</keyword>
<feature type="transmembrane region" description="Helical" evidence="7">
    <location>
        <begin position="12"/>
        <end position="32"/>
    </location>
</feature>
<dbReference type="PANTHER" id="PTHR43289:SF34">
    <property type="entry name" value="SERINE_THREONINE-PROTEIN KINASE YBDM-RELATED"/>
    <property type="match status" value="1"/>
</dbReference>
<feature type="compositionally biased region" description="Pro residues" evidence="6">
    <location>
        <begin position="295"/>
        <end position="305"/>
    </location>
</feature>
<evidence type="ECO:0000259" key="8">
    <source>
        <dbReference type="PROSITE" id="PS50011"/>
    </source>
</evidence>
<proteinExistence type="predicted"/>
<dbReference type="InterPro" id="IPR008271">
    <property type="entry name" value="Ser/Thr_kinase_AS"/>
</dbReference>
<evidence type="ECO:0000313" key="9">
    <source>
        <dbReference type="EMBL" id="MCD2193385.1"/>
    </source>
</evidence>
<comment type="caution">
    <text evidence="9">The sequence shown here is derived from an EMBL/GenBank/DDBJ whole genome shotgun (WGS) entry which is preliminary data.</text>
</comment>
<dbReference type="InterPro" id="IPR011009">
    <property type="entry name" value="Kinase-like_dom_sf"/>
</dbReference>
<keyword evidence="7" id="KW-1133">Transmembrane helix</keyword>
<feature type="domain" description="Protein kinase" evidence="8">
    <location>
        <begin position="332"/>
        <end position="588"/>
    </location>
</feature>
<keyword evidence="7" id="KW-0472">Membrane</keyword>
<dbReference type="PROSITE" id="PS50011">
    <property type="entry name" value="PROTEIN_KINASE_DOM"/>
    <property type="match status" value="1"/>
</dbReference>
<protein>
    <submittedName>
        <fullName evidence="9">Protein kinase</fullName>
    </submittedName>
</protein>
<evidence type="ECO:0000256" key="3">
    <source>
        <dbReference type="ARBA" id="ARBA00022777"/>
    </source>
</evidence>
<dbReference type="RefSeq" id="WP_230731476.1">
    <property type="nucleotide sequence ID" value="NZ_JAJNDB010000001.1"/>
</dbReference>
<dbReference type="PROSITE" id="PS00108">
    <property type="entry name" value="PROTEIN_KINASE_ST"/>
    <property type="match status" value="1"/>
</dbReference>
<dbReference type="InterPro" id="IPR017441">
    <property type="entry name" value="Protein_kinase_ATP_BS"/>
</dbReference>
<dbReference type="CDD" id="cd14014">
    <property type="entry name" value="STKc_PknB_like"/>
    <property type="match status" value="1"/>
</dbReference>
<keyword evidence="4 5" id="KW-0067">ATP-binding</keyword>
<name>A0ABS8P764_9PSEU</name>
<keyword evidence="1" id="KW-0808">Transferase</keyword>
<evidence type="ECO:0000256" key="5">
    <source>
        <dbReference type="PROSITE-ProRule" id="PRU10141"/>
    </source>
</evidence>
<evidence type="ECO:0000256" key="1">
    <source>
        <dbReference type="ARBA" id="ARBA00022679"/>
    </source>
</evidence>
<dbReference type="Pfam" id="PF00069">
    <property type="entry name" value="Pkinase"/>
    <property type="match status" value="1"/>
</dbReference>
<keyword evidence="10" id="KW-1185">Reference proteome</keyword>
<dbReference type="Proteomes" id="UP001199469">
    <property type="component" value="Unassembled WGS sequence"/>
</dbReference>
<feature type="compositionally biased region" description="Low complexity" evidence="6">
    <location>
        <begin position="245"/>
        <end position="275"/>
    </location>
</feature>
<dbReference type="PROSITE" id="PS00107">
    <property type="entry name" value="PROTEIN_KINASE_ATP"/>
    <property type="match status" value="1"/>
</dbReference>
<dbReference type="SMART" id="SM00220">
    <property type="entry name" value="S_TKc"/>
    <property type="match status" value="1"/>
</dbReference>
<dbReference type="GO" id="GO:0016301">
    <property type="term" value="F:kinase activity"/>
    <property type="evidence" value="ECO:0007669"/>
    <property type="project" value="UniProtKB-KW"/>
</dbReference>
<sequence>MSFDPTLGVRFLIPLAVGVVVALLMSPLYAALARRRRQALLVDRVVTGRVARLTGPERRRAVRHLHREAGHPLSVVAGLAGAAGVVTLLAAVFTARASLGAADRRAVLARLFDELDSAGLPTPSTSVGLVVVAVALAVVLALAVGTLHVATLDLERRRAMPVTRPWPLSKRRVTWLAAVAAFLVLLAVGVENGGLAAGLFLLGHQLTVRAMRPRACTVAPVLPEALRAARLPGPKERRLIRSRRGPAPGLPGAAAPPNGARPAPSGPARDAASAPPARPATPRPATPRPAAAGVPPRPTATPHPPTAATRLVDMAPPEQPLTPHDPRTVGEYQLTGRLGSGGMGTVYLGHRAGVNGSVAIKVLAPHLLDDVDARTRFLREGQTLQKVTGDYTARVHGVGFDGSMPYIVMERLDGPSLHALIAENGAVRDAETLTRIAIALARALAALHNDGITHRDLKPGNILLTSAGPKVVDFGIARVVGQTHHTPAGNMVGTPGYMAPEQVTGNGAGPATDIWAWACCVVFAARGDHLFDGENVVDIARRILDGPPSDAFAGVGRLSPRLVPVLRRATAQNAADRPRDGAALLRLLDRSGATSTVGAFAWDKLVGSR</sequence>
<dbReference type="Gene3D" id="1.10.510.10">
    <property type="entry name" value="Transferase(Phosphotransferase) domain 1"/>
    <property type="match status" value="1"/>
</dbReference>
<accession>A0ABS8P764</accession>
<evidence type="ECO:0000256" key="6">
    <source>
        <dbReference type="SAM" id="MobiDB-lite"/>
    </source>
</evidence>
<feature type="transmembrane region" description="Helical" evidence="7">
    <location>
        <begin position="127"/>
        <end position="152"/>
    </location>
</feature>
<dbReference type="PANTHER" id="PTHR43289">
    <property type="entry name" value="MITOGEN-ACTIVATED PROTEIN KINASE KINASE KINASE 20-RELATED"/>
    <property type="match status" value="1"/>
</dbReference>
<organism evidence="9 10">
    <name type="scientific">Actinomycetospora endophytica</name>
    <dbReference type="NCBI Taxonomy" id="2291215"/>
    <lineage>
        <taxon>Bacteria</taxon>
        <taxon>Bacillati</taxon>
        <taxon>Actinomycetota</taxon>
        <taxon>Actinomycetes</taxon>
        <taxon>Pseudonocardiales</taxon>
        <taxon>Pseudonocardiaceae</taxon>
        <taxon>Actinomycetospora</taxon>
    </lineage>
</organism>
<dbReference type="InterPro" id="IPR000719">
    <property type="entry name" value="Prot_kinase_dom"/>
</dbReference>
<evidence type="ECO:0000256" key="7">
    <source>
        <dbReference type="SAM" id="Phobius"/>
    </source>
</evidence>
<dbReference type="SUPFAM" id="SSF56112">
    <property type="entry name" value="Protein kinase-like (PK-like)"/>
    <property type="match status" value="1"/>
</dbReference>
<evidence type="ECO:0000313" key="10">
    <source>
        <dbReference type="Proteomes" id="UP001199469"/>
    </source>
</evidence>
<keyword evidence="3 9" id="KW-0418">Kinase</keyword>
<feature type="transmembrane region" description="Helical" evidence="7">
    <location>
        <begin position="73"/>
        <end position="95"/>
    </location>
</feature>
<feature type="binding site" evidence="5">
    <location>
        <position position="361"/>
    </location>
    <ligand>
        <name>ATP</name>
        <dbReference type="ChEBI" id="CHEBI:30616"/>
    </ligand>
</feature>
<evidence type="ECO:0000256" key="2">
    <source>
        <dbReference type="ARBA" id="ARBA00022741"/>
    </source>
</evidence>
<feature type="region of interest" description="Disordered" evidence="6">
    <location>
        <begin position="233"/>
        <end position="310"/>
    </location>
</feature>
<dbReference type="EMBL" id="JAJNDB010000001">
    <property type="protein sequence ID" value="MCD2193385.1"/>
    <property type="molecule type" value="Genomic_DNA"/>
</dbReference>
<gene>
    <name evidence="9" type="ORF">LQ327_08300</name>
</gene>
<evidence type="ECO:0000256" key="4">
    <source>
        <dbReference type="ARBA" id="ARBA00022840"/>
    </source>
</evidence>
<reference evidence="9 10" key="1">
    <citation type="submission" date="2021-11" db="EMBL/GenBank/DDBJ databases">
        <title>Draft genome sequence of Actinomycetospora sp. SF1 isolated from the rhizosphere soil.</title>
        <authorList>
            <person name="Duangmal K."/>
            <person name="Chantavorakit T."/>
        </authorList>
    </citation>
    <scope>NUCLEOTIDE SEQUENCE [LARGE SCALE GENOMIC DNA]</scope>
    <source>
        <strain evidence="9 10">TBRC 5722</strain>
    </source>
</reference>